<feature type="region of interest" description="Disordered" evidence="3">
    <location>
        <begin position="35"/>
        <end position="214"/>
    </location>
</feature>
<feature type="domain" description="Centromere protein J C-terminal" evidence="4">
    <location>
        <begin position="953"/>
        <end position="987"/>
    </location>
</feature>
<dbReference type="InterPro" id="IPR047002">
    <property type="entry name" value="Tcp10_C_sf"/>
</dbReference>
<feature type="region of interest" description="Disordered" evidence="3">
    <location>
        <begin position="232"/>
        <end position="257"/>
    </location>
</feature>
<evidence type="ECO:0000313" key="5">
    <source>
        <dbReference type="EMBL" id="RNA24258.1"/>
    </source>
</evidence>
<dbReference type="PANTHER" id="PTHR10331:SF6">
    <property type="entry name" value="SPINDLE ASSEMBLY ABNORMAL 4"/>
    <property type="match status" value="1"/>
</dbReference>
<feature type="compositionally biased region" description="Low complexity" evidence="3">
    <location>
        <begin position="649"/>
        <end position="667"/>
    </location>
</feature>
<dbReference type="AlphaFoldDB" id="A0A3M7RLS4"/>
<dbReference type="GO" id="GO:0005813">
    <property type="term" value="C:centrosome"/>
    <property type="evidence" value="ECO:0007669"/>
    <property type="project" value="TreeGrafter"/>
</dbReference>
<accession>A0A3M7RLS4</accession>
<dbReference type="Gene3D" id="2.60.450.20">
    <property type="match status" value="1"/>
</dbReference>
<gene>
    <name evidence="5" type="ORF">BpHYR1_001777</name>
</gene>
<dbReference type="STRING" id="10195.A0A3M7RLS4"/>
<evidence type="ECO:0000256" key="3">
    <source>
        <dbReference type="SAM" id="MobiDB-lite"/>
    </source>
</evidence>
<evidence type="ECO:0000313" key="6">
    <source>
        <dbReference type="Proteomes" id="UP000276133"/>
    </source>
</evidence>
<evidence type="ECO:0000256" key="2">
    <source>
        <dbReference type="SAM" id="Coils"/>
    </source>
</evidence>
<reference evidence="5 6" key="1">
    <citation type="journal article" date="2018" name="Sci. Rep.">
        <title>Genomic signatures of local adaptation to the degree of environmental predictability in rotifers.</title>
        <authorList>
            <person name="Franch-Gras L."/>
            <person name="Hahn C."/>
            <person name="Garcia-Roger E.M."/>
            <person name="Carmona M.J."/>
            <person name="Serra M."/>
            <person name="Gomez A."/>
        </authorList>
    </citation>
    <scope>NUCLEOTIDE SEQUENCE [LARGE SCALE GENOMIC DNA]</scope>
    <source>
        <strain evidence="5">HYR1</strain>
    </source>
</reference>
<evidence type="ECO:0000256" key="1">
    <source>
        <dbReference type="ARBA" id="ARBA00005627"/>
    </source>
</evidence>
<dbReference type="GO" id="GO:0015631">
    <property type="term" value="F:tubulin binding"/>
    <property type="evidence" value="ECO:0007669"/>
    <property type="project" value="TreeGrafter"/>
</dbReference>
<feature type="domain" description="Centromere protein J C-terminal" evidence="4">
    <location>
        <begin position="990"/>
        <end position="1020"/>
    </location>
</feature>
<keyword evidence="6" id="KW-1185">Reference proteome</keyword>
<feature type="compositionally biased region" description="Polar residues" evidence="3">
    <location>
        <begin position="734"/>
        <end position="745"/>
    </location>
</feature>
<evidence type="ECO:0000259" key="4">
    <source>
        <dbReference type="Pfam" id="PF07202"/>
    </source>
</evidence>
<dbReference type="Pfam" id="PF07202">
    <property type="entry name" value="Tcp10_C"/>
    <property type="match status" value="2"/>
</dbReference>
<feature type="region of interest" description="Disordered" evidence="3">
    <location>
        <begin position="295"/>
        <end position="316"/>
    </location>
</feature>
<dbReference type="EMBL" id="REGN01003150">
    <property type="protein sequence ID" value="RNA24258.1"/>
    <property type="molecule type" value="Genomic_DNA"/>
</dbReference>
<feature type="compositionally biased region" description="Polar residues" evidence="3">
    <location>
        <begin position="673"/>
        <end position="685"/>
    </location>
</feature>
<dbReference type="GO" id="GO:0060271">
    <property type="term" value="P:cilium assembly"/>
    <property type="evidence" value="ECO:0007669"/>
    <property type="project" value="TreeGrafter"/>
</dbReference>
<feature type="compositionally biased region" description="Acidic residues" evidence="3">
    <location>
        <begin position="54"/>
        <end position="81"/>
    </location>
</feature>
<name>A0A3M7RLS4_BRAPC</name>
<feature type="coiled-coil region" evidence="2">
    <location>
        <begin position="480"/>
        <end position="625"/>
    </location>
</feature>
<organism evidence="5 6">
    <name type="scientific">Brachionus plicatilis</name>
    <name type="common">Marine rotifer</name>
    <name type="synonym">Brachionus muelleri</name>
    <dbReference type="NCBI Taxonomy" id="10195"/>
    <lineage>
        <taxon>Eukaryota</taxon>
        <taxon>Metazoa</taxon>
        <taxon>Spiralia</taxon>
        <taxon>Gnathifera</taxon>
        <taxon>Rotifera</taxon>
        <taxon>Eurotatoria</taxon>
        <taxon>Monogononta</taxon>
        <taxon>Pseudotrocha</taxon>
        <taxon>Ploima</taxon>
        <taxon>Brachionidae</taxon>
        <taxon>Brachionus</taxon>
    </lineage>
</organism>
<dbReference type="GO" id="GO:0005814">
    <property type="term" value="C:centriole"/>
    <property type="evidence" value="ECO:0007669"/>
    <property type="project" value="TreeGrafter"/>
</dbReference>
<comment type="similarity">
    <text evidence="1">Belongs to the TCP10 family.</text>
</comment>
<dbReference type="InterPro" id="IPR026581">
    <property type="entry name" value="TCP10L/CENPJ"/>
</dbReference>
<dbReference type="GO" id="GO:0061511">
    <property type="term" value="P:centriole elongation"/>
    <property type="evidence" value="ECO:0007669"/>
    <property type="project" value="TreeGrafter"/>
</dbReference>
<feature type="compositionally biased region" description="Low complexity" evidence="3">
    <location>
        <begin position="691"/>
        <end position="729"/>
    </location>
</feature>
<dbReference type="InterPro" id="IPR009852">
    <property type="entry name" value="CENPJ_C_dom"/>
</dbReference>
<dbReference type="Proteomes" id="UP000276133">
    <property type="component" value="Unassembled WGS sequence"/>
</dbReference>
<comment type="caution">
    <text evidence="5">The sequence shown here is derived from an EMBL/GenBank/DDBJ whole genome shotgun (WGS) entry which is preliminary data.</text>
</comment>
<keyword evidence="2" id="KW-0175">Coiled coil</keyword>
<feature type="region of interest" description="Disordered" evidence="3">
    <location>
        <begin position="632"/>
        <end position="745"/>
    </location>
</feature>
<feature type="compositionally biased region" description="Polar residues" evidence="3">
    <location>
        <begin position="118"/>
        <end position="144"/>
    </location>
</feature>
<protein>
    <submittedName>
        <fullName evidence="5">Centromere</fullName>
    </submittedName>
</protein>
<dbReference type="PANTHER" id="PTHR10331">
    <property type="entry name" value="T COMPLEX PROTEIN 10"/>
    <property type="match status" value="1"/>
</dbReference>
<feature type="compositionally biased region" description="Polar residues" evidence="3">
    <location>
        <begin position="632"/>
        <end position="648"/>
    </location>
</feature>
<sequence length="1034" mass="118788">MLDIDSLPIGIKPTNQMNFEELIEEKLKIADQLDQEQQELSKKSKVKKKPTADPIDDQVTDESDPQIEISLEDEQEVECEPESLGPKPRPFLRRGEGLKRYQPQAKKIPQAGKKSCLNRKSVTTSSQNAKPKQASNGRARTVSKNAPKPAEKTKKTESKSGAPVKPKAVKKTEPKLVTKMAESDEQDQDNFDSNYFQPKLVQSSNNYNEQRHNDTELNEFENLEKYVEEHPSFQTGAHEPKANLDQSSQPNFHSDSCQMDTHNFKNVYSNFDDSDMEEFMDKVSRNYEQDLDDLDSSSRTLENDNKNHNTSNGSWGLSRKVKRISSTNKLTTSTDYLSGLTNGKNYVCGNYEASGNDHLDNFETRIKYNESENEESNFDSYRDYKISFESRQPAKTVQFDDSSTWCDQPGQFDAEEPAPVSKLINKLFPSIREQEERRKQALVEQQAQKDQQVFERMKQEQMRSVAEAPKVGSAAGNLNANVLREKINQLESEIELFKKKNAELNKLKEKLDTEVKLAETNRKLFDKQKQEEIARLRDVHDEEMRKLKQEKKIFEQYKQSVKDRPDRREREEIEKLNKQIIDLSEEMKSRESRWIANNNRLKERIDSLEKEKLELKKELQLFEKQRIESLIKMSNQPRSESPNSYFSAQKSNSQKNLNKNLTINTNNFDSDYFPSQQSTYPNLKRTTSEKSLPNSSPTSSSSSIGSTSSLATNSNNNFNQPQPNIIQHNYHPHTINSPLTSNSFDSVKSDVRVQNHKSYSPQQPNLVKSVKFNPEQLKETRYYSPNGTNLIENEEYDTNYRSGSLPVNLPNTSANLYRPPSQALAAESDYVVSSVTGTDRKLKVKEVRVVQGKHTEKLLEDNTLLTIFPNGTVKEVSDDKMKILVKFFNGDRKEVNRQTGTETYSYAETQITQVIYSNGLEILKFPNGQIEKHHVDKKKEIIFPDKICKFIYPDGSEETRLPNGTLIKVDKNGDKVIEYPNKQREVHTKEFKKREYPDGSVKTVYTNGLSETKYSNGRVRLKDSLGNIISDTKP</sequence>
<proteinExistence type="inferred from homology"/>
<feature type="compositionally biased region" description="Polar residues" evidence="3">
    <location>
        <begin position="191"/>
        <end position="208"/>
    </location>
</feature>
<dbReference type="OrthoDB" id="10252174at2759"/>
<feature type="compositionally biased region" description="Basic and acidic residues" evidence="3">
    <location>
        <begin position="149"/>
        <end position="158"/>
    </location>
</feature>
<feature type="compositionally biased region" description="Polar residues" evidence="3">
    <location>
        <begin position="244"/>
        <end position="257"/>
    </location>
</feature>